<keyword evidence="11" id="KW-1185">Reference proteome</keyword>
<dbReference type="Proteomes" id="UP000677228">
    <property type="component" value="Unassembled WGS sequence"/>
</dbReference>
<organism evidence="7 11">
    <name type="scientific">Didymodactylos carnosus</name>
    <dbReference type="NCBI Taxonomy" id="1234261"/>
    <lineage>
        <taxon>Eukaryota</taxon>
        <taxon>Metazoa</taxon>
        <taxon>Spiralia</taxon>
        <taxon>Gnathifera</taxon>
        <taxon>Rotifera</taxon>
        <taxon>Eurotatoria</taxon>
        <taxon>Bdelloidea</taxon>
        <taxon>Philodinida</taxon>
        <taxon>Philodinidae</taxon>
        <taxon>Didymodactylos</taxon>
    </lineage>
</organism>
<evidence type="ECO:0000313" key="7">
    <source>
        <dbReference type="EMBL" id="CAF0760485.1"/>
    </source>
</evidence>
<feature type="compositionally biased region" description="Polar residues" evidence="5">
    <location>
        <begin position="489"/>
        <end position="504"/>
    </location>
</feature>
<dbReference type="InterPro" id="IPR017455">
    <property type="entry name" value="Znf_FYVE-rel"/>
</dbReference>
<feature type="region of interest" description="Disordered" evidence="5">
    <location>
        <begin position="481"/>
        <end position="504"/>
    </location>
</feature>
<dbReference type="PROSITE" id="PS50178">
    <property type="entry name" value="ZF_FYVE"/>
    <property type="match status" value="1"/>
</dbReference>
<evidence type="ECO:0000256" key="3">
    <source>
        <dbReference type="ARBA" id="ARBA00022833"/>
    </source>
</evidence>
<keyword evidence="1" id="KW-0479">Metal-binding</keyword>
<dbReference type="EMBL" id="CAJNOQ010000125">
    <property type="protein sequence ID" value="CAF0760485.1"/>
    <property type="molecule type" value="Genomic_DNA"/>
</dbReference>
<protein>
    <recommendedName>
        <fullName evidence="6">FYVE-type domain-containing protein</fullName>
    </recommendedName>
</protein>
<dbReference type="Proteomes" id="UP000682733">
    <property type="component" value="Unassembled WGS sequence"/>
</dbReference>
<dbReference type="PANTHER" id="PTHR46319:SF3">
    <property type="entry name" value="ZINC FINGER FYVE DOMAIN-CONTAINING PROTEIN"/>
    <property type="match status" value="1"/>
</dbReference>
<evidence type="ECO:0000256" key="1">
    <source>
        <dbReference type="ARBA" id="ARBA00022723"/>
    </source>
</evidence>
<dbReference type="GO" id="GO:0031901">
    <property type="term" value="C:early endosome membrane"/>
    <property type="evidence" value="ECO:0007669"/>
    <property type="project" value="TreeGrafter"/>
</dbReference>
<evidence type="ECO:0000313" key="10">
    <source>
        <dbReference type="EMBL" id="CAF3571730.1"/>
    </source>
</evidence>
<dbReference type="OrthoDB" id="70570at2759"/>
<dbReference type="EMBL" id="CAJNOK010001029">
    <property type="protein sequence ID" value="CAF0789283.1"/>
    <property type="molecule type" value="Genomic_DNA"/>
</dbReference>
<dbReference type="Gene3D" id="3.30.40.10">
    <property type="entry name" value="Zinc/RING finger domain, C3HC4 (zinc finger)"/>
    <property type="match status" value="1"/>
</dbReference>
<dbReference type="GO" id="GO:0016197">
    <property type="term" value="P:endosomal transport"/>
    <property type="evidence" value="ECO:0007669"/>
    <property type="project" value="TreeGrafter"/>
</dbReference>
<accession>A0A813Q2H9</accession>
<sequence>MDIDDALDQLEKKLSSPPQYPVNHDLSTTNTDIIFDQLQQADVSTNSINENKYSPSYTVDELLLLDSNDDNDKTNNDNKLEKLKQDILKLYAVNTILPTPISTADEHLTSDLPDVITQSSADVNDAIVEQEDINTLNNNHHDNDDIVSILDVVQNSDQILDNIQSHNERIDLLPDLTNIESKTIENDQQQSVLDHIVEQQEIHVENELTDQRVEIEDEPDLLLQTIDDSNESNILFTNQVKYNIDDTNNNQQNEDFLLPSNETEVSLINDFFSTVPDVVNQQYKDDVDLVCSQHEDILYNSNNNENMILQEFDLVKNTISDDDQMPIELENNNNNNSNYNYDNSNNSMQIPPPQYELEQIVKSDTIEKPHDIEEQVKSSNEDGFHFLEELLATLPPSSSTVTTAEEPFYHFSSEQVDKIDMLLKQIVDDHQHQELSPQAQSNELTHEEICTMDLEHRYNNNDINNIAEQVDNSCTSATISFQSDDKQNQSEITQENELSESTTDQDLHEKLLQAESEWSSLSENDRTLGQVCPQWMNDQEAAACMKCTTRFTLTRRRHHCRACGKIFCSACCSQKAKLIHLDNREDRACNDCVQTINKVEQLFTFLRQNQKPRSSVLRKRTVRKA</sequence>
<dbReference type="GO" id="GO:0008270">
    <property type="term" value="F:zinc ion binding"/>
    <property type="evidence" value="ECO:0007669"/>
    <property type="project" value="UniProtKB-KW"/>
</dbReference>
<evidence type="ECO:0000313" key="11">
    <source>
        <dbReference type="Proteomes" id="UP000663829"/>
    </source>
</evidence>
<gene>
    <name evidence="7" type="ORF">GPM918_LOCUS1356</name>
    <name evidence="8" type="ORF">OVA965_LOCUS4046</name>
    <name evidence="9" type="ORF">SRO942_LOCUS1356</name>
    <name evidence="10" type="ORF">TMI583_LOCUS4044</name>
</gene>
<dbReference type="EMBL" id="CAJOBA010001029">
    <property type="protein sequence ID" value="CAF3571730.1"/>
    <property type="molecule type" value="Genomic_DNA"/>
</dbReference>
<dbReference type="InterPro" id="IPR013083">
    <property type="entry name" value="Znf_RING/FYVE/PHD"/>
</dbReference>
<feature type="domain" description="FYVE-type" evidence="6">
    <location>
        <begin position="538"/>
        <end position="597"/>
    </location>
</feature>
<reference evidence="7" key="1">
    <citation type="submission" date="2021-02" db="EMBL/GenBank/DDBJ databases">
        <authorList>
            <person name="Nowell W R."/>
        </authorList>
    </citation>
    <scope>NUCLEOTIDE SEQUENCE</scope>
</reference>
<dbReference type="EMBL" id="CAJOBC010000125">
    <property type="protein sequence ID" value="CAF3541307.1"/>
    <property type="molecule type" value="Genomic_DNA"/>
</dbReference>
<keyword evidence="3" id="KW-0862">Zinc</keyword>
<evidence type="ECO:0000256" key="5">
    <source>
        <dbReference type="SAM" id="MobiDB-lite"/>
    </source>
</evidence>
<dbReference type="SUPFAM" id="SSF57903">
    <property type="entry name" value="FYVE/PHD zinc finger"/>
    <property type="match status" value="1"/>
</dbReference>
<keyword evidence="2 4" id="KW-0863">Zinc-finger</keyword>
<dbReference type="Pfam" id="PF01363">
    <property type="entry name" value="FYVE"/>
    <property type="match status" value="1"/>
</dbReference>
<dbReference type="InterPro" id="IPR011011">
    <property type="entry name" value="Znf_FYVE_PHD"/>
</dbReference>
<comment type="caution">
    <text evidence="7">The sequence shown here is derived from an EMBL/GenBank/DDBJ whole genome shotgun (WGS) entry which is preliminary data.</text>
</comment>
<dbReference type="AlphaFoldDB" id="A0A813Q2H9"/>
<dbReference type="Proteomes" id="UP000681722">
    <property type="component" value="Unassembled WGS sequence"/>
</dbReference>
<evidence type="ECO:0000256" key="4">
    <source>
        <dbReference type="PROSITE-ProRule" id="PRU00091"/>
    </source>
</evidence>
<name>A0A813Q2H9_9BILA</name>
<evidence type="ECO:0000256" key="2">
    <source>
        <dbReference type="ARBA" id="ARBA00022771"/>
    </source>
</evidence>
<dbReference type="SMART" id="SM00064">
    <property type="entry name" value="FYVE"/>
    <property type="match status" value="1"/>
</dbReference>
<dbReference type="InterPro" id="IPR000306">
    <property type="entry name" value="Znf_FYVE"/>
</dbReference>
<dbReference type="PANTHER" id="PTHR46319">
    <property type="entry name" value="ZINC FINGER FYVE DOMAIN-CONTAINING PROTEIN"/>
    <property type="match status" value="1"/>
</dbReference>
<dbReference type="Proteomes" id="UP000663829">
    <property type="component" value="Unassembled WGS sequence"/>
</dbReference>
<proteinExistence type="predicted"/>
<evidence type="ECO:0000259" key="6">
    <source>
        <dbReference type="PROSITE" id="PS50178"/>
    </source>
</evidence>
<evidence type="ECO:0000313" key="9">
    <source>
        <dbReference type="EMBL" id="CAF3541307.1"/>
    </source>
</evidence>
<evidence type="ECO:0000313" key="8">
    <source>
        <dbReference type="EMBL" id="CAF0789283.1"/>
    </source>
</evidence>